<dbReference type="PROSITE" id="PS51085">
    <property type="entry name" value="2FE2S_FER_2"/>
    <property type="match status" value="1"/>
</dbReference>
<dbReference type="Gene3D" id="3.10.20.740">
    <property type="match status" value="1"/>
</dbReference>
<dbReference type="GO" id="GO:0043546">
    <property type="term" value="F:molybdopterin cofactor binding"/>
    <property type="evidence" value="ECO:0007669"/>
    <property type="project" value="InterPro"/>
</dbReference>
<dbReference type="InterPro" id="IPR050123">
    <property type="entry name" value="Prok_molybdopt-oxidoreductase"/>
</dbReference>
<evidence type="ECO:0000313" key="18">
    <source>
        <dbReference type="Proteomes" id="UP000199657"/>
    </source>
</evidence>
<protein>
    <recommendedName>
        <fullName evidence="13">NADH-quinone oxidoreductase</fullName>
        <ecNumber evidence="13">7.1.1.-</ecNumber>
    </recommendedName>
</protein>
<dbReference type="GO" id="GO:0008137">
    <property type="term" value="F:NADH dehydrogenase (ubiquinone) activity"/>
    <property type="evidence" value="ECO:0007669"/>
    <property type="project" value="UniProtKB-UniRule"/>
</dbReference>
<dbReference type="SMART" id="SM00929">
    <property type="entry name" value="NADH-G_4Fe-4S_3"/>
    <property type="match status" value="1"/>
</dbReference>
<dbReference type="GO" id="GO:0016651">
    <property type="term" value="F:oxidoreductase activity, acting on NAD(P)H"/>
    <property type="evidence" value="ECO:0007669"/>
    <property type="project" value="InterPro"/>
</dbReference>
<keyword evidence="9 13" id="KW-0411">Iron-sulfur</keyword>
<dbReference type="InterPro" id="IPR006963">
    <property type="entry name" value="Mopterin_OxRdtase_4Fe-4S_dom"/>
</dbReference>
<evidence type="ECO:0000256" key="5">
    <source>
        <dbReference type="ARBA" id="ARBA00022719"/>
    </source>
</evidence>
<evidence type="ECO:0000256" key="3">
    <source>
        <dbReference type="ARBA" id="ARBA00022485"/>
    </source>
</evidence>
<dbReference type="Gene3D" id="3.40.50.740">
    <property type="match status" value="2"/>
</dbReference>
<name>A0A1H8RWS1_9GAMM</name>
<dbReference type="Pfam" id="PF01568">
    <property type="entry name" value="Molydop_binding"/>
    <property type="match status" value="1"/>
</dbReference>
<organism evidence="17 18">
    <name type="scientific">Aquisalimonas asiatica</name>
    <dbReference type="NCBI Taxonomy" id="406100"/>
    <lineage>
        <taxon>Bacteria</taxon>
        <taxon>Pseudomonadati</taxon>
        <taxon>Pseudomonadota</taxon>
        <taxon>Gammaproteobacteria</taxon>
        <taxon>Chromatiales</taxon>
        <taxon>Ectothiorhodospiraceae</taxon>
        <taxon>Aquisalimonas</taxon>
    </lineage>
</organism>
<dbReference type="Pfam" id="PF22151">
    <property type="entry name" value="Fer4_NDSU1"/>
    <property type="match status" value="1"/>
</dbReference>
<dbReference type="PROSITE" id="PS00642">
    <property type="entry name" value="COMPLEX1_75K_2"/>
    <property type="match status" value="1"/>
</dbReference>
<evidence type="ECO:0000256" key="13">
    <source>
        <dbReference type="RuleBase" id="RU003525"/>
    </source>
</evidence>
<dbReference type="GO" id="GO:0051537">
    <property type="term" value="F:2 iron, 2 sulfur cluster binding"/>
    <property type="evidence" value="ECO:0007669"/>
    <property type="project" value="UniProtKB-UniRule"/>
</dbReference>
<dbReference type="SUPFAM" id="SSF53706">
    <property type="entry name" value="Formate dehydrogenase/DMSO reductase, domains 1-3"/>
    <property type="match status" value="1"/>
</dbReference>
<dbReference type="InterPro" id="IPR001041">
    <property type="entry name" value="2Fe-2S_ferredoxin-type"/>
</dbReference>
<dbReference type="GO" id="GO:0046872">
    <property type="term" value="F:metal ion binding"/>
    <property type="evidence" value="ECO:0007669"/>
    <property type="project" value="UniProtKB-UniRule"/>
</dbReference>
<dbReference type="InterPro" id="IPR006657">
    <property type="entry name" value="MoPterin_dinucl-bd_dom"/>
</dbReference>
<accession>A0A1H8RWS1</accession>
<gene>
    <name evidence="17" type="ORF">SAMN04488052_102323</name>
</gene>
<dbReference type="InterPro" id="IPR000283">
    <property type="entry name" value="NADH_UbQ_OxRdtase_75kDa_su_CS"/>
</dbReference>
<keyword evidence="3 13" id="KW-0004">4Fe-4S</keyword>
<dbReference type="Pfam" id="PF00384">
    <property type="entry name" value="Molybdopterin"/>
    <property type="match status" value="1"/>
</dbReference>
<comment type="cofactor">
    <cofactor evidence="13">
        <name>[2Fe-2S] cluster</name>
        <dbReference type="ChEBI" id="CHEBI:190135"/>
    </cofactor>
    <text evidence="13">Binds 1 [2Fe-2S] cluster per subunit.</text>
</comment>
<sequence length="801" mass="85665">MTDKAEAPNPDMVTIEVDGVEMEAPKGSMLIEATDKADIHVPRFCYHSKLSVAANCRMCLVDVEKAPKPLPACATPVADGMKVSTRSERALKAQKGVMEFLLINHPLDCPICDQGGECELQDLALGYGRGVSRFTERKRAVKDENLGPLISTEMTRCIHCTRCVRFLDEVAGFRELGGMGRGEHTEISTFVEAGVHSELSGNIIDLCPVGALTSKPYRFSARAWEMLSHPSVSPHDCIGSNVQIHHVRGRIKRVVPRENESINECWIADRDRFAYEGVYSTDRLEVPMVRDRDGNWQETDWETALEAAGEHLKGVATRDGGEALGTLVSPNATLEEMYLAARLTRGLGSANIDARLREVDSSDQDRRPVFPALGIELDAVEGLNAALIIGGEPRWDQPMLNHRLRKVALRGDAVMSLGFRAQVLNYDLAQEHVVAPDAIVPELAAVARALLDATGGTAPEGLDTLLAGRSVDDTHRGIADRLRDGDRSAVFVGNAAQAHPRAAALRMLGSLIAEITGSRFGVLTDGANQAGAWLAGAVPHRDSGGTAATATGLDVTAMMAAPRRGYLLVGVEPELDCWDGAAARAALEQAGSVVCLTPFVSEAMLAYADVLLPVGTFGETAGTYVNAEGRWQRFPGVAQPVAEARPAWKVLRVLGNVLELDGFDYDAPDAVTDALEQICGSPAVETLVPWSAPVEPESVGQGLSRVGAVPIYAGDPLVRRAESLQQTRHATEQPVRLNRAAAERAGVLDAERVRVRQGDAAAELAVVIDEGIPDGTVWVPAGLAATGGLGPMFGTVTIEAL</sequence>
<dbReference type="InterPro" id="IPR054351">
    <property type="entry name" value="NADH_UbQ_OxRdtase_ferredoxin"/>
</dbReference>
<dbReference type="EMBL" id="FOEG01000002">
    <property type="protein sequence ID" value="SEO71099.1"/>
    <property type="molecule type" value="Genomic_DNA"/>
</dbReference>
<evidence type="ECO:0000256" key="10">
    <source>
        <dbReference type="ARBA" id="ARBA00023027"/>
    </source>
</evidence>
<dbReference type="Gene3D" id="3.40.228.10">
    <property type="entry name" value="Dimethylsulfoxide Reductase, domain 2"/>
    <property type="match status" value="1"/>
</dbReference>
<dbReference type="Gene3D" id="3.30.70.20">
    <property type="match status" value="1"/>
</dbReference>
<dbReference type="InterPro" id="IPR010228">
    <property type="entry name" value="NADH_UbQ_OxRdtase_Gsu"/>
</dbReference>
<evidence type="ECO:0000256" key="11">
    <source>
        <dbReference type="ARBA" id="ARBA00026021"/>
    </source>
</evidence>
<evidence type="ECO:0000256" key="7">
    <source>
        <dbReference type="ARBA" id="ARBA00022967"/>
    </source>
</evidence>
<dbReference type="Proteomes" id="UP000199657">
    <property type="component" value="Unassembled WGS sequence"/>
</dbReference>
<dbReference type="PROSITE" id="PS00643">
    <property type="entry name" value="COMPLEX1_75K_3"/>
    <property type="match status" value="1"/>
</dbReference>
<dbReference type="PROSITE" id="PS51839">
    <property type="entry name" value="4FE4S_HC3"/>
    <property type="match status" value="1"/>
</dbReference>
<evidence type="ECO:0000256" key="2">
    <source>
        <dbReference type="ARBA" id="ARBA00005404"/>
    </source>
</evidence>
<dbReference type="InterPro" id="IPR036010">
    <property type="entry name" value="2Fe-2S_ferredoxin-like_sf"/>
</dbReference>
<dbReference type="InterPro" id="IPR006656">
    <property type="entry name" value="Mopterin_OxRdtase"/>
</dbReference>
<evidence type="ECO:0000256" key="8">
    <source>
        <dbReference type="ARBA" id="ARBA00023004"/>
    </source>
</evidence>
<dbReference type="FunFam" id="3.30.70.20:FF:000002">
    <property type="entry name" value="NADH-ubiquinone oxidoreductase 75 kDa subunit"/>
    <property type="match status" value="1"/>
</dbReference>
<keyword evidence="6 13" id="KW-0479">Metal-binding</keyword>
<evidence type="ECO:0000256" key="1">
    <source>
        <dbReference type="ARBA" id="ARBA00001966"/>
    </source>
</evidence>
<evidence type="ECO:0000256" key="6">
    <source>
        <dbReference type="ARBA" id="ARBA00022723"/>
    </source>
</evidence>
<dbReference type="Gene3D" id="2.40.40.20">
    <property type="match status" value="1"/>
</dbReference>
<comment type="subunit">
    <text evidence="11">Composed of 13 different subunits. Subunits NuoCD, E, F, and G constitute the peripheral sector of the complex.</text>
</comment>
<dbReference type="PANTHER" id="PTHR43105:SF13">
    <property type="entry name" value="NADH-UBIQUINONE OXIDOREDUCTASE 75 KDA SUBUNIT, MITOCHONDRIAL"/>
    <property type="match status" value="1"/>
</dbReference>
<keyword evidence="7 13" id="KW-1278">Translocase</keyword>
<evidence type="ECO:0000256" key="4">
    <source>
        <dbReference type="ARBA" id="ARBA00022714"/>
    </source>
</evidence>
<dbReference type="InterPro" id="IPR009010">
    <property type="entry name" value="Asp_de-COase-like_dom_sf"/>
</dbReference>
<evidence type="ECO:0000313" key="17">
    <source>
        <dbReference type="EMBL" id="SEO71099.1"/>
    </source>
</evidence>
<dbReference type="Pfam" id="PF10588">
    <property type="entry name" value="NADH-G_4Fe-4S_3"/>
    <property type="match status" value="1"/>
</dbReference>
<dbReference type="OrthoDB" id="9810782at2"/>
<keyword evidence="4 13" id="KW-0001">2Fe-2S</keyword>
<feature type="domain" description="4Fe-4S His(Cys)3-ligated-type" evidence="16">
    <location>
        <begin position="89"/>
        <end position="128"/>
    </location>
</feature>
<dbReference type="InterPro" id="IPR019574">
    <property type="entry name" value="NADH_UbQ_OxRdtase_Gsu_4Fe4S-bd"/>
</dbReference>
<comment type="cofactor">
    <cofactor evidence="1 13">
        <name>[4Fe-4S] cluster</name>
        <dbReference type="ChEBI" id="CHEBI:49883"/>
    </cofactor>
</comment>
<dbReference type="STRING" id="406100.SAMN04488052_102323"/>
<dbReference type="GO" id="GO:0051539">
    <property type="term" value="F:4 iron, 4 sulfur cluster binding"/>
    <property type="evidence" value="ECO:0007669"/>
    <property type="project" value="UniProtKB-KW"/>
</dbReference>
<proteinExistence type="inferred from homology"/>
<keyword evidence="18" id="KW-1185">Reference proteome</keyword>
<evidence type="ECO:0000259" key="15">
    <source>
        <dbReference type="PROSITE" id="PS51669"/>
    </source>
</evidence>
<evidence type="ECO:0000259" key="16">
    <source>
        <dbReference type="PROSITE" id="PS51839"/>
    </source>
</evidence>
<dbReference type="PROSITE" id="PS00641">
    <property type="entry name" value="COMPLEX1_75K_1"/>
    <property type="match status" value="1"/>
</dbReference>
<feature type="domain" description="2Fe-2S ferredoxin-type" evidence="14">
    <location>
        <begin position="11"/>
        <end position="89"/>
    </location>
</feature>
<comment type="similarity">
    <text evidence="2 13">Belongs to the complex I 75 kDa subunit family.</text>
</comment>
<dbReference type="RefSeq" id="WP_091641027.1">
    <property type="nucleotide sequence ID" value="NZ_FOEG01000002.1"/>
</dbReference>
<dbReference type="FunFam" id="3.10.20.740:FF:000001">
    <property type="entry name" value="NADH-quinone oxidoreductase subunit G"/>
    <property type="match status" value="1"/>
</dbReference>
<reference evidence="17 18" key="1">
    <citation type="submission" date="2016-10" db="EMBL/GenBank/DDBJ databases">
        <authorList>
            <person name="de Groot N.N."/>
        </authorList>
    </citation>
    <scope>NUCLEOTIDE SEQUENCE [LARGE SCALE GENOMIC DNA]</scope>
    <source>
        <strain evidence="17 18">CGMCC 1.6291</strain>
    </source>
</reference>
<dbReference type="GO" id="GO:0042773">
    <property type="term" value="P:ATP synthesis coupled electron transport"/>
    <property type="evidence" value="ECO:0007669"/>
    <property type="project" value="InterPro"/>
</dbReference>
<dbReference type="SUPFAM" id="SSF50692">
    <property type="entry name" value="ADC-like"/>
    <property type="match status" value="1"/>
</dbReference>
<evidence type="ECO:0000256" key="9">
    <source>
        <dbReference type="ARBA" id="ARBA00023014"/>
    </source>
</evidence>
<dbReference type="PANTHER" id="PTHR43105">
    <property type="entry name" value="RESPIRATORY NITRATE REDUCTASE"/>
    <property type="match status" value="1"/>
</dbReference>
<keyword evidence="5 13" id="KW-0874">Quinone</keyword>
<dbReference type="AlphaFoldDB" id="A0A1H8RWS1"/>
<dbReference type="SUPFAM" id="SSF54862">
    <property type="entry name" value="4Fe-4S ferredoxins"/>
    <property type="match status" value="1"/>
</dbReference>
<evidence type="ECO:0000256" key="12">
    <source>
        <dbReference type="ARBA" id="ARBA00047712"/>
    </source>
</evidence>
<keyword evidence="10 13" id="KW-0520">NAD</keyword>
<comment type="function">
    <text evidence="13">NDH-1 shuttles electrons from NADH, via FMN and iron-sulfur (Fe-S) centers, to quinones in the respiratory chain. Couples the redox reaction to proton translocation (for every two electrons transferred, four hydrogen ions are translocated across the cytoplasmic membrane), and thus conserves the redox energy in a proton gradient.</text>
</comment>
<dbReference type="NCBIfam" id="TIGR01973">
    <property type="entry name" value="NuoG"/>
    <property type="match status" value="1"/>
</dbReference>
<feature type="domain" description="4Fe-4S Mo/W bis-MGD-type" evidence="15">
    <location>
        <begin position="226"/>
        <end position="282"/>
    </location>
</feature>
<dbReference type="EC" id="7.1.1.-" evidence="13"/>
<keyword evidence="8 13" id="KW-0408">Iron</keyword>
<evidence type="ECO:0000259" key="14">
    <source>
        <dbReference type="PROSITE" id="PS51085"/>
    </source>
</evidence>
<dbReference type="GO" id="GO:0016020">
    <property type="term" value="C:membrane"/>
    <property type="evidence" value="ECO:0007669"/>
    <property type="project" value="InterPro"/>
</dbReference>
<dbReference type="Pfam" id="PF22117">
    <property type="entry name" value="Fer4_Nqo3"/>
    <property type="match status" value="1"/>
</dbReference>
<dbReference type="GO" id="GO:0048038">
    <property type="term" value="F:quinone binding"/>
    <property type="evidence" value="ECO:0007669"/>
    <property type="project" value="UniProtKB-UniRule"/>
</dbReference>
<dbReference type="PROSITE" id="PS51669">
    <property type="entry name" value="4FE4S_MOW_BIS_MGD"/>
    <property type="match status" value="1"/>
</dbReference>
<comment type="catalytic activity">
    <reaction evidence="12 13">
        <text>a quinone + NADH + 5 H(+)(in) = a quinol + NAD(+) + 4 H(+)(out)</text>
        <dbReference type="Rhea" id="RHEA:57888"/>
        <dbReference type="ChEBI" id="CHEBI:15378"/>
        <dbReference type="ChEBI" id="CHEBI:24646"/>
        <dbReference type="ChEBI" id="CHEBI:57540"/>
        <dbReference type="ChEBI" id="CHEBI:57945"/>
        <dbReference type="ChEBI" id="CHEBI:132124"/>
    </reaction>
</comment>
<dbReference type="GO" id="GO:1990204">
    <property type="term" value="C:oxidoreductase complex"/>
    <property type="evidence" value="ECO:0007669"/>
    <property type="project" value="UniProtKB-ARBA"/>
</dbReference>
<dbReference type="Pfam" id="PF13510">
    <property type="entry name" value="Fer2_4"/>
    <property type="match status" value="1"/>
</dbReference>
<dbReference type="CDD" id="cd00207">
    <property type="entry name" value="fer2"/>
    <property type="match status" value="1"/>
</dbReference>
<dbReference type="SUPFAM" id="SSF54292">
    <property type="entry name" value="2Fe-2S ferredoxin-like"/>
    <property type="match status" value="1"/>
</dbReference>